<accession>A0A1I1JLQ3</accession>
<dbReference type="GO" id="GO:0016829">
    <property type="term" value="F:lyase activity"/>
    <property type="evidence" value="ECO:0007669"/>
    <property type="project" value="UniProtKB-KW"/>
</dbReference>
<proteinExistence type="predicted"/>
<feature type="domain" description="VOC" evidence="1">
    <location>
        <begin position="4"/>
        <end position="121"/>
    </location>
</feature>
<dbReference type="EMBL" id="FOLT01000008">
    <property type="protein sequence ID" value="SFC49474.1"/>
    <property type="molecule type" value="Genomic_DNA"/>
</dbReference>
<dbReference type="Pfam" id="PF00903">
    <property type="entry name" value="Glyoxalase"/>
    <property type="match status" value="1"/>
</dbReference>
<dbReference type="PANTHER" id="PTHR21366:SF14">
    <property type="entry name" value="GLYOXALASE DOMAIN-CONTAINING PROTEIN 5"/>
    <property type="match status" value="1"/>
</dbReference>
<name>A0A1I1JLQ3_9LACT</name>
<keyword evidence="3" id="KW-1185">Reference proteome</keyword>
<dbReference type="InterPro" id="IPR004360">
    <property type="entry name" value="Glyas_Fos-R_dOase_dom"/>
</dbReference>
<dbReference type="InterPro" id="IPR037523">
    <property type="entry name" value="VOC_core"/>
</dbReference>
<dbReference type="Proteomes" id="UP000199612">
    <property type="component" value="Unassembled WGS sequence"/>
</dbReference>
<dbReference type="AlphaFoldDB" id="A0A1I1JLQ3"/>
<dbReference type="Gene3D" id="3.10.180.10">
    <property type="entry name" value="2,3-Dihydroxybiphenyl 1,2-Dioxygenase, domain 1"/>
    <property type="match status" value="1"/>
</dbReference>
<evidence type="ECO:0000259" key="1">
    <source>
        <dbReference type="PROSITE" id="PS51819"/>
    </source>
</evidence>
<dbReference type="RefSeq" id="WP_091530522.1">
    <property type="nucleotide sequence ID" value="NZ_FOLT01000008.1"/>
</dbReference>
<dbReference type="SUPFAM" id="SSF54593">
    <property type="entry name" value="Glyoxalase/Bleomycin resistance protein/Dihydroxybiphenyl dioxygenase"/>
    <property type="match status" value="1"/>
</dbReference>
<dbReference type="CDD" id="cd06587">
    <property type="entry name" value="VOC"/>
    <property type="match status" value="1"/>
</dbReference>
<keyword evidence="2" id="KW-0456">Lyase</keyword>
<dbReference type="PANTHER" id="PTHR21366">
    <property type="entry name" value="GLYOXALASE FAMILY PROTEIN"/>
    <property type="match status" value="1"/>
</dbReference>
<gene>
    <name evidence="2" type="ORF">SAMN04488102_10854</name>
</gene>
<dbReference type="OrthoDB" id="375220at2"/>
<evidence type="ECO:0000313" key="3">
    <source>
        <dbReference type="Proteomes" id="UP000199612"/>
    </source>
</evidence>
<evidence type="ECO:0000313" key="2">
    <source>
        <dbReference type="EMBL" id="SFC49474.1"/>
    </source>
</evidence>
<protein>
    <submittedName>
        <fullName evidence="2">Lactoylglutathione lyase</fullName>
    </submittedName>
</protein>
<sequence>MIKGIHHKGLQVTDMERTLHFYCDILGFKHAFGLKDDDGKPWIEYVKVADGSFVEFFYGGTKEAKHQHDHICFEVEEIEQLAQELREKEVDFAQELSVGKDTNTQFWLRDPDGNWLEFMEIDPQSPQKTS</sequence>
<reference evidence="3" key="1">
    <citation type="submission" date="2016-10" db="EMBL/GenBank/DDBJ databases">
        <authorList>
            <person name="Varghese N."/>
            <person name="Submissions S."/>
        </authorList>
    </citation>
    <scope>NUCLEOTIDE SEQUENCE [LARGE SCALE GENOMIC DNA]</scope>
    <source>
        <strain evidence="3">DSM 23664</strain>
    </source>
</reference>
<dbReference type="InterPro" id="IPR050383">
    <property type="entry name" value="GlyoxalaseI/FosfomycinResist"/>
</dbReference>
<dbReference type="InterPro" id="IPR029068">
    <property type="entry name" value="Glyas_Bleomycin-R_OHBP_Dase"/>
</dbReference>
<dbReference type="STRING" id="753702.SAMN04488102_10854"/>
<organism evidence="2 3">
    <name type="scientific">Alkalibacterium subtropicum</name>
    <dbReference type="NCBI Taxonomy" id="753702"/>
    <lineage>
        <taxon>Bacteria</taxon>
        <taxon>Bacillati</taxon>
        <taxon>Bacillota</taxon>
        <taxon>Bacilli</taxon>
        <taxon>Lactobacillales</taxon>
        <taxon>Carnobacteriaceae</taxon>
        <taxon>Alkalibacterium</taxon>
    </lineage>
</organism>
<dbReference type="PROSITE" id="PS51819">
    <property type="entry name" value="VOC"/>
    <property type="match status" value="1"/>
</dbReference>